<gene>
    <name evidence="1" type="ORF">G3256_00090</name>
</gene>
<dbReference type="Proteomes" id="UP000503308">
    <property type="component" value="Chromosome"/>
</dbReference>
<dbReference type="KEGG" id="rpon:G3256_00090"/>
<dbReference type="RefSeq" id="WP_169638896.1">
    <property type="nucleotide sequence ID" value="NZ_CP048788.1"/>
</dbReference>
<evidence type="ECO:0000313" key="1">
    <source>
        <dbReference type="EMBL" id="QJF49672.1"/>
    </source>
</evidence>
<keyword evidence="2" id="KW-1185">Reference proteome</keyword>
<dbReference type="EMBL" id="CP048788">
    <property type="protein sequence ID" value="QJF49672.1"/>
    <property type="molecule type" value="Genomic_DNA"/>
</dbReference>
<organism evidence="1 2">
    <name type="scientific">Roseobacter ponti</name>
    <dbReference type="NCBI Taxonomy" id="1891787"/>
    <lineage>
        <taxon>Bacteria</taxon>
        <taxon>Pseudomonadati</taxon>
        <taxon>Pseudomonadota</taxon>
        <taxon>Alphaproteobacteria</taxon>
        <taxon>Rhodobacterales</taxon>
        <taxon>Roseobacteraceae</taxon>
        <taxon>Roseobacter</taxon>
    </lineage>
</organism>
<evidence type="ECO:0008006" key="3">
    <source>
        <dbReference type="Google" id="ProtNLM"/>
    </source>
</evidence>
<evidence type="ECO:0000313" key="2">
    <source>
        <dbReference type="Proteomes" id="UP000503308"/>
    </source>
</evidence>
<accession>A0A858SP49</accession>
<name>A0A858SP49_9RHOB</name>
<sequence>MSSITCVIIEEDVFVAEDISATVQQHFPKVQLCVSASFDQARRSMSPTGAPILVIISGTGMITREMTEEDAAGLRTLPVVWIDAPPLVQRDHPGWAFISKPFTLAGLSAALEAASGRSATV</sequence>
<proteinExistence type="predicted"/>
<protein>
    <recommendedName>
        <fullName evidence="3">Response regulatory domain-containing protein</fullName>
    </recommendedName>
</protein>
<dbReference type="AlphaFoldDB" id="A0A858SP49"/>
<reference evidence="1 2" key="1">
    <citation type="submission" date="2020-02" db="EMBL/GenBank/DDBJ databases">
        <title>Genome sequence of Roseobacter ponti.</title>
        <authorList>
            <person name="Hollensteiner J."/>
            <person name="Schneider D."/>
            <person name="Poehlein A."/>
            <person name="Daniel R."/>
        </authorList>
    </citation>
    <scope>NUCLEOTIDE SEQUENCE [LARGE SCALE GENOMIC DNA]</scope>
    <source>
        <strain evidence="1 2">DSM 106830</strain>
    </source>
</reference>